<gene>
    <name evidence="1" type="ORF">BXT84_04645</name>
</gene>
<sequence length="96" mass="10017">MAGPANNAAAGHDGTGPFYGASRSGIKALDHTLQEYAAIYHLPLSAFTIDPTDATPFAKKAEMIPAIFLLNQHGQITRSFQGTTPASTIEAAFGTP</sequence>
<keyword evidence="2" id="KW-1185">Reference proteome</keyword>
<name>A0ABM6RPX4_9FIRM</name>
<dbReference type="Proteomes" id="UP000325292">
    <property type="component" value="Chromosome"/>
</dbReference>
<accession>A0ABM6RPX4</accession>
<reference evidence="1 2" key="1">
    <citation type="journal article" date="2019" name="Sci. Rep.">
        <title>Sulfobacillus thermotolerans: new insights into resistance and metabolic capacities of acidophilic chemolithotrophs.</title>
        <authorList>
            <person name="Panyushkina A.E."/>
            <person name="Babenko V.V."/>
            <person name="Nikitina A.S."/>
            <person name="Selezneva O.V."/>
            <person name="Tsaplina I.A."/>
            <person name="Letarova M.A."/>
            <person name="Kostryukova E.S."/>
            <person name="Letarov A.V."/>
        </authorList>
    </citation>
    <scope>NUCLEOTIDE SEQUENCE [LARGE SCALE GENOMIC DNA]</scope>
    <source>
        <strain evidence="1 2">Kr1</strain>
    </source>
</reference>
<evidence type="ECO:0000313" key="2">
    <source>
        <dbReference type="Proteomes" id="UP000325292"/>
    </source>
</evidence>
<dbReference type="EMBL" id="CP019454">
    <property type="protein sequence ID" value="AUW93330.1"/>
    <property type="molecule type" value="Genomic_DNA"/>
</dbReference>
<protein>
    <recommendedName>
        <fullName evidence="3">Thioredoxin domain-containing protein</fullName>
    </recommendedName>
</protein>
<evidence type="ECO:0008006" key="3">
    <source>
        <dbReference type="Google" id="ProtNLM"/>
    </source>
</evidence>
<evidence type="ECO:0000313" key="1">
    <source>
        <dbReference type="EMBL" id="AUW93330.1"/>
    </source>
</evidence>
<organism evidence="1 2">
    <name type="scientific">Sulfobacillus thermotolerans</name>
    <dbReference type="NCBI Taxonomy" id="338644"/>
    <lineage>
        <taxon>Bacteria</taxon>
        <taxon>Bacillati</taxon>
        <taxon>Bacillota</taxon>
        <taxon>Clostridia</taxon>
        <taxon>Eubacteriales</taxon>
        <taxon>Clostridiales Family XVII. Incertae Sedis</taxon>
        <taxon>Sulfobacillus</taxon>
    </lineage>
</organism>
<proteinExistence type="predicted"/>